<evidence type="ECO:0008006" key="3">
    <source>
        <dbReference type="Google" id="ProtNLM"/>
    </source>
</evidence>
<name>A0ABT1JXF4_9ACTN</name>
<dbReference type="InterPro" id="IPR009097">
    <property type="entry name" value="Cyclic_Pdiesterase"/>
</dbReference>
<protein>
    <recommendedName>
        <fullName evidence="3">2'-5' RNA ligase family protein</fullName>
    </recommendedName>
</protein>
<dbReference type="Proteomes" id="UP001320766">
    <property type="component" value="Unassembled WGS sequence"/>
</dbReference>
<dbReference type="Gene3D" id="3.90.1140.10">
    <property type="entry name" value="Cyclic phosphodiesterase"/>
    <property type="match status" value="1"/>
</dbReference>
<dbReference type="SUPFAM" id="SSF55144">
    <property type="entry name" value="LigT-like"/>
    <property type="match status" value="1"/>
</dbReference>
<proteinExistence type="predicted"/>
<sequence>MSDGTSGRYRAGETALLAVVGEAEPVVGPWRQRFDSFASAGVPTPAEPFRALTEAVVARWPEAPPYGGQFAEVVPHLTVAHGRQGHVLDEVEAALTARLPVSADVTSVSLFVSDGDRWHRRAAFPLLGARHDAMGA</sequence>
<dbReference type="RefSeq" id="WP_253768702.1">
    <property type="nucleotide sequence ID" value="NZ_BAAAVE010000026.1"/>
</dbReference>
<gene>
    <name evidence="1" type="ORF">HD595_002570</name>
</gene>
<keyword evidence="2" id="KW-1185">Reference proteome</keyword>
<evidence type="ECO:0000313" key="2">
    <source>
        <dbReference type="Proteomes" id="UP001320766"/>
    </source>
</evidence>
<organism evidence="1 2">
    <name type="scientific">Nonomuraea roseoviolacea subsp. carminata</name>
    <dbReference type="NCBI Taxonomy" id="160689"/>
    <lineage>
        <taxon>Bacteria</taxon>
        <taxon>Bacillati</taxon>
        <taxon>Actinomycetota</taxon>
        <taxon>Actinomycetes</taxon>
        <taxon>Streptosporangiales</taxon>
        <taxon>Streptosporangiaceae</taxon>
        <taxon>Nonomuraea</taxon>
    </lineage>
</organism>
<dbReference type="Pfam" id="PF13563">
    <property type="entry name" value="2_5_RNA_ligase2"/>
    <property type="match status" value="1"/>
</dbReference>
<accession>A0ABT1JXF4</accession>
<evidence type="ECO:0000313" key="1">
    <source>
        <dbReference type="EMBL" id="MCP2346448.1"/>
    </source>
</evidence>
<dbReference type="EMBL" id="JAMZEC010000001">
    <property type="protein sequence ID" value="MCP2346448.1"/>
    <property type="molecule type" value="Genomic_DNA"/>
</dbReference>
<reference evidence="1 2" key="1">
    <citation type="submission" date="2022-06" db="EMBL/GenBank/DDBJ databases">
        <title>Sequencing the genomes of 1000 actinobacteria strains.</title>
        <authorList>
            <person name="Klenk H.-P."/>
        </authorList>
    </citation>
    <scope>NUCLEOTIDE SEQUENCE [LARGE SCALE GENOMIC DNA]</scope>
    <source>
        <strain evidence="1 2">DSM 44170</strain>
    </source>
</reference>
<comment type="caution">
    <text evidence="1">The sequence shown here is derived from an EMBL/GenBank/DDBJ whole genome shotgun (WGS) entry which is preliminary data.</text>
</comment>